<sequence>MDDLLVALAGNPALPPALVDRLIGLADEELAGALAAHPALTNAQVRELSGRFEPAAVRLAYDGRLSADDWDEPVGTTAWAPVALALLDAGRGRPGWARRLAAETDPELRQELAACPDLPPDVRELLAADPDPEVVAELAWRTTDQELLARLARHRHAEVRVMVAANPGTPPELLAALVANDPPPDACLVCDREPIPFVHDPHCSRTDCTLPPGAACDGSHESAIHSLRYQAVDNPATPLSCLVSLAGAESATLRWTLAARSGLPAEVAARLAGDPVPGVRHALAENPGLPDELIRRLAADPNHEVRRRLAHNPAVPLDVLAELARTTRIGPVLLSRIEAATDREVRQLATAADPAVRMLLAMRRDLPADVRDGLAADPDAKVVAAVAGHPGFSPERLAGMVAAHGVRVKSSVAANPEAPADLLLDLARRDPRVPKALREIARHPNAGAAALECCLTDERARPIAAGHPALPPDRVAELLGDADPRVAESAAGNPSLPIPEMSRLISDRAR</sequence>
<dbReference type="Gene3D" id="1.25.10.10">
    <property type="entry name" value="Leucine-rich Repeat Variant"/>
    <property type="match status" value="2"/>
</dbReference>
<name>A0ABY8WG13_9ACTN</name>
<dbReference type="Pfam" id="PF01816">
    <property type="entry name" value="LRV"/>
    <property type="match status" value="2"/>
</dbReference>
<organism evidence="2 3">
    <name type="scientific">Actinoplanes oblitus</name>
    <dbReference type="NCBI Taxonomy" id="3040509"/>
    <lineage>
        <taxon>Bacteria</taxon>
        <taxon>Bacillati</taxon>
        <taxon>Actinomycetota</taxon>
        <taxon>Actinomycetes</taxon>
        <taxon>Micromonosporales</taxon>
        <taxon>Micromonosporaceae</taxon>
        <taxon>Actinoplanes</taxon>
    </lineage>
</organism>
<dbReference type="InterPro" id="IPR004830">
    <property type="entry name" value="LRR_variant"/>
</dbReference>
<accession>A0ABY8WG13</accession>
<dbReference type="Proteomes" id="UP001240150">
    <property type="component" value="Chromosome"/>
</dbReference>
<evidence type="ECO:0000313" key="3">
    <source>
        <dbReference type="Proteomes" id="UP001240150"/>
    </source>
</evidence>
<protein>
    <recommendedName>
        <fullName evidence="4">Leucine rich repeat variant</fullName>
    </recommendedName>
</protein>
<evidence type="ECO:0000256" key="1">
    <source>
        <dbReference type="SAM" id="MobiDB-lite"/>
    </source>
</evidence>
<feature type="region of interest" description="Disordered" evidence="1">
    <location>
        <begin position="483"/>
        <end position="510"/>
    </location>
</feature>
<evidence type="ECO:0008006" key="4">
    <source>
        <dbReference type="Google" id="ProtNLM"/>
    </source>
</evidence>
<proteinExistence type="predicted"/>
<evidence type="ECO:0000313" key="2">
    <source>
        <dbReference type="EMBL" id="WIM96760.1"/>
    </source>
</evidence>
<keyword evidence="3" id="KW-1185">Reference proteome</keyword>
<dbReference type="InterPro" id="IPR011989">
    <property type="entry name" value="ARM-like"/>
</dbReference>
<reference evidence="2 3" key="1">
    <citation type="submission" date="2023-06" db="EMBL/GenBank/DDBJ databases">
        <authorList>
            <person name="Yushchuk O."/>
            <person name="Binda E."/>
            <person name="Ruckert-Reed C."/>
            <person name="Fedorenko V."/>
            <person name="Kalinowski J."/>
            <person name="Marinelli F."/>
        </authorList>
    </citation>
    <scope>NUCLEOTIDE SEQUENCE [LARGE SCALE GENOMIC DNA]</scope>
    <source>
        <strain evidence="2 3">NRRL 3884</strain>
    </source>
</reference>
<dbReference type="RefSeq" id="WP_284918057.1">
    <property type="nucleotide sequence ID" value="NZ_CP126980.1"/>
</dbReference>
<dbReference type="InterPro" id="IPR016024">
    <property type="entry name" value="ARM-type_fold"/>
</dbReference>
<dbReference type="SUPFAM" id="SSF48371">
    <property type="entry name" value="ARM repeat"/>
    <property type="match status" value="1"/>
</dbReference>
<dbReference type="EMBL" id="CP126980">
    <property type="protein sequence ID" value="WIM96760.1"/>
    <property type="molecule type" value="Genomic_DNA"/>
</dbReference>
<gene>
    <name evidence="2" type="ORF">ACTOB_000222</name>
</gene>